<evidence type="ECO:0000256" key="1">
    <source>
        <dbReference type="SAM" id="MobiDB-lite"/>
    </source>
</evidence>
<sequence>MSTTPDRPDATKTGNRDARAVAPGNSGTPQHFIKVPNVVTSPPHIGGQWGKLERLAARRSDVGNGPPAFSNLQSGAFLHVWVTHGPLASRTTGSRSRAGNVAGTYLSGHGPMYLLL</sequence>
<dbReference type="HOGENOM" id="CLU_2097402_0_0_1"/>
<accession>E9EEV2</accession>
<gene>
    <name evidence="2" type="ORF">MAC_08400</name>
</gene>
<evidence type="ECO:0000313" key="2">
    <source>
        <dbReference type="EMBL" id="EFY85563.1"/>
    </source>
</evidence>
<protein>
    <submittedName>
        <fullName evidence="2">Uncharacterized protein</fullName>
    </submittedName>
</protein>
<dbReference type="EMBL" id="GL698573">
    <property type="protein sequence ID" value="EFY85563.1"/>
    <property type="molecule type" value="Genomic_DNA"/>
</dbReference>
<keyword evidence="3" id="KW-1185">Reference proteome</keyword>
<reference evidence="2 3" key="1">
    <citation type="journal article" date="2011" name="PLoS Genet.">
        <title>Genome sequencing and comparative transcriptomics of the model entomopathogenic fungi Metarhizium anisopliae and M. acridum.</title>
        <authorList>
            <person name="Gao Q."/>
            <person name="Jin K."/>
            <person name="Ying S.H."/>
            <person name="Zhang Y."/>
            <person name="Xiao G."/>
            <person name="Shang Y."/>
            <person name="Duan Z."/>
            <person name="Hu X."/>
            <person name="Xie X.Q."/>
            <person name="Zhou G."/>
            <person name="Peng G."/>
            <person name="Luo Z."/>
            <person name="Huang W."/>
            <person name="Wang B."/>
            <person name="Fang W."/>
            <person name="Wang S."/>
            <person name="Zhong Y."/>
            <person name="Ma L.J."/>
            <person name="St Leger R.J."/>
            <person name="Zhao G.P."/>
            <person name="Pei Y."/>
            <person name="Feng M.G."/>
            <person name="Xia Y."/>
            <person name="Wang C."/>
        </authorList>
    </citation>
    <scope>NUCLEOTIDE SEQUENCE [LARGE SCALE GENOMIC DNA]</scope>
    <source>
        <strain evidence="2 3">CQMa 102</strain>
    </source>
</reference>
<dbReference type="AlphaFoldDB" id="E9EEV2"/>
<dbReference type="InParanoid" id="E9EEV2"/>
<name>E9EEV2_METAQ</name>
<feature type="region of interest" description="Disordered" evidence="1">
    <location>
        <begin position="1"/>
        <end position="32"/>
    </location>
</feature>
<evidence type="ECO:0000313" key="3">
    <source>
        <dbReference type="Proteomes" id="UP000002499"/>
    </source>
</evidence>
<organism evidence="3">
    <name type="scientific">Metarhizium acridum (strain CQMa 102)</name>
    <dbReference type="NCBI Taxonomy" id="655827"/>
    <lineage>
        <taxon>Eukaryota</taxon>
        <taxon>Fungi</taxon>
        <taxon>Dikarya</taxon>
        <taxon>Ascomycota</taxon>
        <taxon>Pezizomycotina</taxon>
        <taxon>Sordariomycetes</taxon>
        <taxon>Hypocreomycetidae</taxon>
        <taxon>Hypocreales</taxon>
        <taxon>Clavicipitaceae</taxon>
        <taxon>Metarhizium</taxon>
    </lineage>
</organism>
<dbReference type="Proteomes" id="UP000002499">
    <property type="component" value="Unassembled WGS sequence"/>
</dbReference>
<proteinExistence type="predicted"/>
<feature type="compositionally biased region" description="Basic and acidic residues" evidence="1">
    <location>
        <begin position="1"/>
        <end position="19"/>
    </location>
</feature>